<reference evidence="6" key="1">
    <citation type="journal article" date="2009" name="BMC Genomics">
        <title>The complete genome sequence of Staphylothermus marinus reveals differences in sulfur metabolism among heterotrophic Crenarchaeota.</title>
        <authorList>
            <person name="Anderson I.J."/>
            <person name="Dharmarajan L."/>
            <person name="Rodriguez J."/>
            <person name="Hooper S."/>
            <person name="Porat I."/>
            <person name="Ulrich L.E."/>
            <person name="Elkins J.G."/>
            <person name="Mavromatis K."/>
            <person name="Sun H."/>
            <person name="Land M."/>
            <person name="Lapidus A."/>
            <person name="Lucas S."/>
            <person name="Barry K."/>
            <person name="Huber H."/>
            <person name="Zhulin I.B."/>
            <person name="Whitman W.B."/>
            <person name="Mukhopadhyay B."/>
            <person name="Woese C."/>
            <person name="Bristow J."/>
            <person name="Kyrpides N."/>
        </authorList>
    </citation>
    <scope>NUCLEOTIDE SEQUENCE [LARGE SCALE GENOMIC DNA]</scope>
    <source>
        <strain evidence="6">ATCC 43588 / DSM 3639 / JCM 9404 / F1</strain>
    </source>
</reference>
<evidence type="ECO:0000256" key="1">
    <source>
        <dbReference type="ARBA" id="ARBA00022676"/>
    </source>
</evidence>
<keyword evidence="1 5" id="KW-0328">Glycosyltransferase</keyword>
<dbReference type="STRING" id="399550.Smar_1393"/>
<keyword evidence="6" id="KW-1185">Reference proteome</keyword>
<gene>
    <name evidence="5" type="ordered locus">Smar_1393</name>
</gene>
<dbReference type="AlphaFoldDB" id="A3DPC4"/>
<dbReference type="InterPro" id="IPR013534">
    <property type="entry name" value="Starch_synth_cat_dom"/>
</dbReference>
<name>A3DPC4_STAMF</name>
<feature type="domain" description="Starch synthase catalytic" evidence="4">
    <location>
        <begin position="2"/>
        <end position="230"/>
    </location>
</feature>
<proteinExistence type="predicted"/>
<evidence type="ECO:0000313" key="5">
    <source>
        <dbReference type="EMBL" id="ABN70484.1"/>
    </source>
</evidence>
<reference evidence="5 6" key="2">
    <citation type="journal article" date="2009" name="Stand. Genomic Sci.">
        <title>Complete genome sequence of Staphylothermus marinus Stetter and Fiala 1986 type strain F1.</title>
        <authorList>
            <person name="Anderson I.J."/>
            <person name="Sun H."/>
            <person name="Lapidus A."/>
            <person name="Copeland A."/>
            <person name="Glavina Del Rio T."/>
            <person name="Tice H."/>
            <person name="Dalin E."/>
            <person name="Lucas S."/>
            <person name="Barry K."/>
            <person name="Land M."/>
            <person name="Richardson P."/>
            <person name="Huber H."/>
            <person name="Kyrpides N.C."/>
        </authorList>
    </citation>
    <scope>NUCLEOTIDE SEQUENCE [LARGE SCALE GENOMIC DNA]</scope>
    <source>
        <strain evidence="6">ATCC 43588 / DSM 3639 / JCM 9404 / F1</strain>
    </source>
</reference>
<dbReference type="Pfam" id="PF00534">
    <property type="entry name" value="Glycos_transf_1"/>
    <property type="match status" value="1"/>
</dbReference>
<dbReference type="KEGG" id="smr:Smar_1393"/>
<dbReference type="Gene3D" id="3.40.50.2000">
    <property type="entry name" value="Glycogen Phosphorylase B"/>
    <property type="match status" value="2"/>
</dbReference>
<feature type="domain" description="Glycosyl transferase family 1" evidence="3">
    <location>
        <begin position="325"/>
        <end position="479"/>
    </location>
</feature>
<dbReference type="Pfam" id="PF08323">
    <property type="entry name" value="Glyco_transf_5"/>
    <property type="match status" value="1"/>
</dbReference>
<dbReference type="eggNOG" id="arCOG01420">
    <property type="taxonomic scope" value="Archaea"/>
</dbReference>
<dbReference type="Proteomes" id="UP000000254">
    <property type="component" value="Chromosome"/>
</dbReference>
<keyword evidence="2 5" id="KW-0808">Transferase</keyword>
<dbReference type="RefSeq" id="WP_011839678.1">
    <property type="nucleotide sequence ID" value="NC_009033.1"/>
</dbReference>
<evidence type="ECO:0000259" key="3">
    <source>
        <dbReference type="Pfam" id="PF00534"/>
    </source>
</evidence>
<evidence type="ECO:0000259" key="4">
    <source>
        <dbReference type="Pfam" id="PF08323"/>
    </source>
</evidence>
<dbReference type="CAZy" id="GT5">
    <property type="family name" value="Glycosyltransferase Family 5"/>
</dbReference>
<sequence length="554" mass="63380">MKIWLLTFESTYTRKVGGLAEVPPRLGTALKNKGHDVTIIVPSHGFIKEHSKELEFIKKYRIRNRTIEIYMYSKPPVEHIIIGGDILEESEVYASEYLLEKIILWSIGLKLYAEYLLNNEGIIPDIVHANDWHSVPGIVGLKSVYDMKGSRDYVGFYYQIHLLSRHYYPIEHLTYMIGVDPNKEVRGIYGWKTFREYYELSHGYADRLGGLLSDKTLTVSREYIKEVVKRIGWDLIEHVDYIPNATTWKTEEIINNVLKIHETLKTYIRELNDIISNRINIRKYFLLEGLSKMSSEEPVIDDKDFKAFIDKLDVPPFIGGGKIVPFKEEGPLAIITGRLARQKGIHVFLKAVEEIIYRVPEAKFILLLLPVWGEKRLAEELIEYTITMPDNIRVVFGRTKSIYQLAHLATDIMIAPSIYEPFGLMALEAMSAGAPVVASKTGGLAETVIDIIMNGVTGTGLHVIPGDPDDLADKTSDLLLFMETSNYEAWSREWKRVLERINNKALVEILLSNPKAPELVRRSSIRRAMSYTWDKSAEKALKIYMGAKNDLQKI</sequence>
<protein>
    <submittedName>
        <fullName evidence="5">Glycosyl transferase, group 1</fullName>
        <ecNumber evidence="5">2.4.1.21</ecNumber>
    </submittedName>
</protein>
<dbReference type="InterPro" id="IPR001296">
    <property type="entry name" value="Glyco_trans_1"/>
</dbReference>
<dbReference type="GeneID" id="4907744"/>
<evidence type="ECO:0000313" key="6">
    <source>
        <dbReference type="Proteomes" id="UP000000254"/>
    </source>
</evidence>
<evidence type="ECO:0000256" key="2">
    <source>
        <dbReference type="ARBA" id="ARBA00022679"/>
    </source>
</evidence>
<dbReference type="EC" id="2.4.1.21" evidence="5"/>
<dbReference type="PANTHER" id="PTHR45825">
    <property type="entry name" value="GRANULE-BOUND STARCH SYNTHASE 1, CHLOROPLASTIC/AMYLOPLASTIC"/>
    <property type="match status" value="1"/>
</dbReference>
<organism evidence="5 6">
    <name type="scientific">Staphylothermus marinus (strain ATCC 43588 / DSM 3639 / JCM 9404 / F1)</name>
    <dbReference type="NCBI Taxonomy" id="399550"/>
    <lineage>
        <taxon>Archaea</taxon>
        <taxon>Thermoproteota</taxon>
        <taxon>Thermoprotei</taxon>
        <taxon>Desulfurococcales</taxon>
        <taxon>Desulfurococcaceae</taxon>
        <taxon>Staphylothermus</taxon>
    </lineage>
</organism>
<dbReference type="EMBL" id="CP000575">
    <property type="protein sequence ID" value="ABN70484.1"/>
    <property type="molecule type" value="Genomic_DNA"/>
</dbReference>
<dbReference type="GO" id="GO:0009011">
    <property type="term" value="F:alpha-1,4-glucan glucosyltransferase (ADP-glucose donor) activity"/>
    <property type="evidence" value="ECO:0007669"/>
    <property type="project" value="UniProtKB-EC"/>
</dbReference>
<dbReference type="SUPFAM" id="SSF53756">
    <property type="entry name" value="UDP-Glycosyltransferase/glycogen phosphorylase"/>
    <property type="match status" value="1"/>
</dbReference>
<dbReference type="HOGENOM" id="CLU_009583_18_5_2"/>
<dbReference type="OrthoDB" id="132546at2157"/>
<accession>A3DPC4</accession>
<dbReference type="PANTHER" id="PTHR45825:SF11">
    <property type="entry name" value="ALPHA AMYLASE DOMAIN-CONTAINING PROTEIN"/>
    <property type="match status" value="1"/>
</dbReference>